<sequence length="177" mass="20128">MDSNTTINKKLRMVSRLQWLAQPPIEQPTPLKTPVPLVIIQHTATESCASLAQCIFHVRIIQQFHIESNHWWDIGYNFLVGGDGAAYEGRGWKSEGAHTYGYNYKSIGVGFIGTFMSQKPPLNQIVAFKKLIEKGVELGYIQKDYKILAARQLYGTESPGATFYKEIQTWPHWSKEP</sequence>
<name>A0AAV8WTN3_9CUCU</name>
<feature type="disulfide bond" evidence="7">
    <location>
        <begin position="48"/>
        <end position="54"/>
    </location>
</feature>
<keyword evidence="4" id="KW-0391">Immunity</keyword>
<dbReference type="InterPro" id="IPR002502">
    <property type="entry name" value="Amidase_domain"/>
</dbReference>
<dbReference type="PIRSF" id="PIRSF037945">
    <property type="entry name" value="PGRPs"/>
    <property type="match status" value="1"/>
</dbReference>
<feature type="domain" description="Peptidoglycan recognition protein family" evidence="9">
    <location>
        <begin position="11"/>
        <end position="154"/>
    </location>
</feature>
<evidence type="ECO:0000259" key="8">
    <source>
        <dbReference type="SMART" id="SM00644"/>
    </source>
</evidence>
<dbReference type="InterPro" id="IPR017331">
    <property type="entry name" value="Peptidoglycan_recognition"/>
</dbReference>
<evidence type="ECO:0000256" key="7">
    <source>
        <dbReference type="PIRSR" id="PIRSR037945-1"/>
    </source>
</evidence>
<evidence type="ECO:0008006" key="12">
    <source>
        <dbReference type="Google" id="ProtNLM"/>
    </source>
</evidence>
<dbReference type="InterPro" id="IPR036505">
    <property type="entry name" value="Amidase/PGRP_sf"/>
</dbReference>
<feature type="domain" description="N-acetylmuramoyl-L-alanine amidase" evidence="8">
    <location>
        <begin position="23"/>
        <end position="160"/>
    </location>
</feature>
<dbReference type="SMART" id="SM00701">
    <property type="entry name" value="PGRP"/>
    <property type="match status" value="1"/>
</dbReference>
<evidence type="ECO:0000256" key="1">
    <source>
        <dbReference type="ARBA" id="ARBA00007553"/>
    </source>
</evidence>
<dbReference type="InterPro" id="IPR015510">
    <property type="entry name" value="PGRP"/>
</dbReference>
<protein>
    <recommendedName>
        <fullName evidence="12">Peptidoglycan-recognition protein</fullName>
    </recommendedName>
</protein>
<dbReference type="GO" id="GO:0008270">
    <property type="term" value="F:zinc ion binding"/>
    <property type="evidence" value="ECO:0007669"/>
    <property type="project" value="InterPro"/>
</dbReference>
<dbReference type="SUPFAM" id="SSF55846">
    <property type="entry name" value="N-acetylmuramoyl-L-alanine amidase-like"/>
    <property type="match status" value="1"/>
</dbReference>
<comment type="caution">
    <text evidence="10">The sequence shown here is derived from an EMBL/GenBank/DDBJ whole genome shotgun (WGS) entry which is preliminary data.</text>
</comment>
<keyword evidence="3" id="KW-0732">Signal</keyword>
<accession>A0AAV8WTN3</accession>
<dbReference type="InterPro" id="IPR006619">
    <property type="entry name" value="PGRP_domain_met/bac"/>
</dbReference>
<dbReference type="Proteomes" id="UP001162156">
    <property type="component" value="Unassembled WGS sequence"/>
</dbReference>
<dbReference type="Gene3D" id="3.40.80.10">
    <property type="entry name" value="Peptidoglycan recognition protein-like"/>
    <property type="match status" value="1"/>
</dbReference>
<dbReference type="SMART" id="SM00644">
    <property type="entry name" value="Ami_2"/>
    <property type="match status" value="1"/>
</dbReference>
<dbReference type="CDD" id="cd06583">
    <property type="entry name" value="PGRP"/>
    <property type="match status" value="1"/>
</dbReference>
<dbReference type="EMBL" id="JANEYF010004833">
    <property type="protein sequence ID" value="KAJ8929939.1"/>
    <property type="molecule type" value="Genomic_DNA"/>
</dbReference>
<dbReference type="Pfam" id="PF01510">
    <property type="entry name" value="Amidase_2"/>
    <property type="match status" value="1"/>
</dbReference>
<proteinExistence type="inferred from homology"/>
<evidence type="ECO:0000256" key="2">
    <source>
        <dbReference type="ARBA" id="ARBA00022588"/>
    </source>
</evidence>
<evidence type="ECO:0000256" key="4">
    <source>
        <dbReference type="ARBA" id="ARBA00022859"/>
    </source>
</evidence>
<evidence type="ECO:0000313" key="11">
    <source>
        <dbReference type="Proteomes" id="UP001162156"/>
    </source>
</evidence>
<evidence type="ECO:0000256" key="5">
    <source>
        <dbReference type="ARBA" id="ARBA00023157"/>
    </source>
</evidence>
<evidence type="ECO:0000256" key="3">
    <source>
        <dbReference type="ARBA" id="ARBA00022729"/>
    </source>
</evidence>
<dbReference type="GO" id="GO:0042834">
    <property type="term" value="F:peptidoglycan binding"/>
    <property type="evidence" value="ECO:0007669"/>
    <property type="project" value="InterPro"/>
</dbReference>
<comment type="function">
    <text evidence="6">Peptidoglycan-recognition protein probably involved in innate immunity by binding to peptidoglycans (PGN) of bacteria and activating the prophenoloxidase (proPO) cascade immune response. Binds to 1,3-beta-D-glucan and PGN.</text>
</comment>
<comment type="similarity">
    <text evidence="1">Belongs to the N-acetylmuramoyl-L-alanine amidase 2 family.</text>
</comment>
<keyword evidence="2" id="KW-0399">Innate immunity</keyword>
<dbReference type="PANTHER" id="PTHR11022">
    <property type="entry name" value="PEPTIDOGLYCAN RECOGNITION PROTEIN"/>
    <property type="match status" value="1"/>
</dbReference>
<keyword evidence="5" id="KW-1015">Disulfide bond</keyword>
<reference evidence="10" key="1">
    <citation type="journal article" date="2023" name="Insect Mol. Biol.">
        <title>Genome sequencing provides insights into the evolution of gene families encoding plant cell wall-degrading enzymes in longhorned beetles.</title>
        <authorList>
            <person name="Shin N.R."/>
            <person name="Okamura Y."/>
            <person name="Kirsch R."/>
            <person name="Pauchet Y."/>
        </authorList>
    </citation>
    <scope>NUCLEOTIDE SEQUENCE</scope>
    <source>
        <strain evidence="10">RBIC_L_NR</strain>
    </source>
</reference>
<evidence type="ECO:0000259" key="9">
    <source>
        <dbReference type="SMART" id="SM00701"/>
    </source>
</evidence>
<evidence type="ECO:0000256" key="6">
    <source>
        <dbReference type="ARBA" id="ARBA00057187"/>
    </source>
</evidence>
<dbReference type="AlphaFoldDB" id="A0AAV8WTN3"/>
<organism evidence="10 11">
    <name type="scientific">Rhamnusium bicolor</name>
    <dbReference type="NCBI Taxonomy" id="1586634"/>
    <lineage>
        <taxon>Eukaryota</taxon>
        <taxon>Metazoa</taxon>
        <taxon>Ecdysozoa</taxon>
        <taxon>Arthropoda</taxon>
        <taxon>Hexapoda</taxon>
        <taxon>Insecta</taxon>
        <taxon>Pterygota</taxon>
        <taxon>Neoptera</taxon>
        <taxon>Endopterygota</taxon>
        <taxon>Coleoptera</taxon>
        <taxon>Polyphaga</taxon>
        <taxon>Cucujiformia</taxon>
        <taxon>Chrysomeloidea</taxon>
        <taxon>Cerambycidae</taxon>
        <taxon>Lepturinae</taxon>
        <taxon>Rhagiini</taxon>
        <taxon>Rhamnusium</taxon>
    </lineage>
</organism>
<gene>
    <name evidence="10" type="ORF">NQ314_017304</name>
</gene>
<dbReference type="GO" id="GO:0008745">
    <property type="term" value="F:N-acetylmuramoyl-L-alanine amidase activity"/>
    <property type="evidence" value="ECO:0007669"/>
    <property type="project" value="InterPro"/>
</dbReference>
<keyword evidence="11" id="KW-1185">Reference proteome</keyword>
<dbReference type="GO" id="GO:0009253">
    <property type="term" value="P:peptidoglycan catabolic process"/>
    <property type="evidence" value="ECO:0007669"/>
    <property type="project" value="InterPro"/>
</dbReference>
<dbReference type="GO" id="GO:0045087">
    <property type="term" value="P:innate immune response"/>
    <property type="evidence" value="ECO:0007669"/>
    <property type="project" value="UniProtKB-KW"/>
</dbReference>
<dbReference type="PANTHER" id="PTHR11022:SF41">
    <property type="entry name" value="PEPTIDOGLYCAN-RECOGNITION PROTEIN LC-RELATED"/>
    <property type="match status" value="1"/>
</dbReference>
<evidence type="ECO:0000313" key="10">
    <source>
        <dbReference type="EMBL" id="KAJ8929939.1"/>
    </source>
</evidence>
<dbReference type="FunFam" id="3.40.80.10:FF:000001">
    <property type="entry name" value="Peptidoglycan recognition protein 1"/>
    <property type="match status" value="1"/>
</dbReference>